<reference evidence="1" key="1">
    <citation type="submission" date="2016-10" db="EMBL/GenBank/DDBJ databases">
        <authorList>
            <person name="de Groot N.N."/>
        </authorList>
    </citation>
    <scope>NUCLEOTIDE SEQUENCE [LARGE SCALE GENOMIC DNA]</scope>
    <source>
        <strain evidence="1">CCBAU85039</strain>
    </source>
</reference>
<proteinExistence type="predicted"/>
<dbReference type="RefSeq" id="WP_072379444.1">
    <property type="nucleotide sequence ID" value="NZ_FNXB01000035.1"/>
</dbReference>
<reference evidence="3" key="3">
    <citation type="submission" date="2016-10" db="EMBL/GenBank/DDBJ databases">
        <authorList>
            <person name="Wibberg D."/>
        </authorList>
    </citation>
    <scope>NUCLEOTIDE SEQUENCE [LARGE SCALE GENOMIC DNA]</scope>
</reference>
<gene>
    <name evidence="1" type="ORF">RTCCBAU85039_4963</name>
    <name evidence="2" type="ORF">SAMN05216228_102651</name>
</gene>
<dbReference type="EMBL" id="FNXB01000035">
    <property type="protein sequence ID" value="SEI13611.1"/>
    <property type="molecule type" value="Genomic_DNA"/>
</dbReference>
<dbReference type="STRING" id="501024.RTCCBAU85039_4963"/>
<name>A0A1H8SVZ7_9HYPH</name>
<evidence type="ECO:0000313" key="4">
    <source>
        <dbReference type="Proteomes" id="UP000198939"/>
    </source>
</evidence>
<accession>A0A1H8SVZ7</accession>
<evidence type="ECO:0000313" key="2">
    <source>
        <dbReference type="EMBL" id="SEO82646.1"/>
    </source>
</evidence>
<evidence type="ECO:0000313" key="3">
    <source>
        <dbReference type="Proteomes" id="UP000183063"/>
    </source>
</evidence>
<dbReference type="Proteomes" id="UP000183063">
    <property type="component" value="Unassembled WGS sequence"/>
</dbReference>
<keyword evidence="4" id="KW-1185">Reference proteome</keyword>
<dbReference type="AlphaFoldDB" id="A0A1H8SVZ7"/>
<dbReference type="EMBL" id="FOCV01000026">
    <property type="protein sequence ID" value="SEO82646.1"/>
    <property type="molecule type" value="Genomic_DNA"/>
</dbReference>
<protein>
    <submittedName>
        <fullName evidence="1">Uncharacterized protein</fullName>
    </submittedName>
</protein>
<dbReference type="Proteomes" id="UP000198939">
    <property type="component" value="Unassembled WGS sequence"/>
</dbReference>
<organism evidence="1 3">
    <name type="scientific">Rhizobium tibeticum</name>
    <dbReference type="NCBI Taxonomy" id="501024"/>
    <lineage>
        <taxon>Bacteria</taxon>
        <taxon>Pseudomonadati</taxon>
        <taxon>Pseudomonadota</taxon>
        <taxon>Alphaproteobacteria</taxon>
        <taxon>Hyphomicrobiales</taxon>
        <taxon>Rhizobiaceae</taxon>
        <taxon>Rhizobium/Agrobacterium group</taxon>
        <taxon>Rhizobium</taxon>
    </lineage>
</organism>
<sequence>MTSVPAPCRLRKASFQIPELVRVVGLRSGAGTFETPKWDQKSQKAAGDALLTLDATILGFKGA</sequence>
<evidence type="ECO:0000313" key="1">
    <source>
        <dbReference type="EMBL" id="SEI13611.1"/>
    </source>
</evidence>
<reference evidence="2 4" key="2">
    <citation type="submission" date="2016-10" db="EMBL/GenBank/DDBJ databases">
        <authorList>
            <person name="Varghese N."/>
            <person name="Submissions S."/>
        </authorList>
    </citation>
    <scope>NUCLEOTIDE SEQUENCE [LARGE SCALE GENOMIC DNA]</scope>
    <source>
        <strain evidence="2 4">CGMCC 1.7071</strain>
    </source>
</reference>